<evidence type="ECO:0000256" key="10">
    <source>
        <dbReference type="SAM" id="MobiDB-lite"/>
    </source>
</evidence>
<keyword evidence="5" id="KW-0805">Transcription regulation</keyword>
<keyword evidence="6" id="KW-0238">DNA-binding</keyword>
<gene>
    <name evidence="12" type="ORF">HICCMSTLAB_LOCUS9754</name>
</gene>
<feature type="domain" description="BED-type" evidence="11">
    <location>
        <begin position="1"/>
        <end position="49"/>
    </location>
</feature>
<reference evidence="12" key="1">
    <citation type="submission" date="2021-04" db="EMBL/GenBank/DDBJ databases">
        <authorList>
            <person name="Chebbi M.A.C M."/>
        </authorList>
    </citation>
    <scope>NUCLEOTIDE SEQUENCE</scope>
</reference>
<evidence type="ECO:0000256" key="5">
    <source>
        <dbReference type="ARBA" id="ARBA00023015"/>
    </source>
</evidence>
<evidence type="ECO:0000256" key="6">
    <source>
        <dbReference type="ARBA" id="ARBA00023125"/>
    </source>
</evidence>
<dbReference type="GO" id="GO:0003677">
    <property type="term" value="F:DNA binding"/>
    <property type="evidence" value="ECO:0007669"/>
    <property type="project" value="UniProtKB-KW"/>
</dbReference>
<dbReference type="PROSITE" id="PS50808">
    <property type="entry name" value="ZF_BED"/>
    <property type="match status" value="1"/>
</dbReference>
<evidence type="ECO:0000313" key="12">
    <source>
        <dbReference type="EMBL" id="CAG5100681.1"/>
    </source>
</evidence>
<dbReference type="Pfam" id="PF05699">
    <property type="entry name" value="Dimer_Tnp_hAT"/>
    <property type="match status" value="1"/>
</dbReference>
<evidence type="ECO:0000256" key="3">
    <source>
        <dbReference type="ARBA" id="ARBA00022771"/>
    </source>
</evidence>
<feature type="region of interest" description="Disordered" evidence="10">
    <location>
        <begin position="52"/>
        <end position="96"/>
    </location>
</feature>
<dbReference type="PANTHER" id="PTHR46481">
    <property type="entry name" value="ZINC FINGER BED DOMAIN-CONTAINING PROTEIN 4"/>
    <property type="match status" value="1"/>
</dbReference>
<dbReference type="SUPFAM" id="SSF57667">
    <property type="entry name" value="beta-beta-alpha zinc fingers"/>
    <property type="match status" value="1"/>
</dbReference>
<dbReference type="SUPFAM" id="SSF53098">
    <property type="entry name" value="Ribonuclease H-like"/>
    <property type="match status" value="1"/>
</dbReference>
<dbReference type="InterPro" id="IPR052035">
    <property type="entry name" value="ZnF_BED_domain_contain"/>
</dbReference>
<evidence type="ECO:0000256" key="8">
    <source>
        <dbReference type="ARBA" id="ARBA00023242"/>
    </source>
</evidence>
<feature type="compositionally biased region" description="Acidic residues" evidence="10">
    <location>
        <begin position="55"/>
        <end position="66"/>
    </location>
</feature>
<protein>
    <submittedName>
        <fullName evidence="12">Similar to Zbed4: Zinc finger BED domain-containing protein 4 (Mus musculus)</fullName>
    </submittedName>
</protein>
<dbReference type="GO" id="GO:0008270">
    <property type="term" value="F:zinc ion binding"/>
    <property type="evidence" value="ECO:0007669"/>
    <property type="project" value="UniProtKB-KW"/>
</dbReference>
<dbReference type="Proteomes" id="UP000786811">
    <property type="component" value="Unassembled WGS sequence"/>
</dbReference>
<accession>A0A8J2HKW3</accession>
<dbReference type="InterPro" id="IPR003656">
    <property type="entry name" value="Znf_BED"/>
</dbReference>
<evidence type="ECO:0000313" key="13">
    <source>
        <dbReference type="Proteomes" id="UP000786811"/>
    </source>
</evidence>
<evidence type="ECO:0000256" key="7">
    <source>
        <dbReference type="ARBA" id="ARBA00023163"/>
    </source>
</evidence>
<keyword evidence="8" id="KW-0539">Nucleus</keyword>
<evidence type="ECO:0000256" key="1">
    <source>
        <dbReference type="ARBA" id="ARBA00004123"/>
    </source>
</evidence>
<dbReference type="OrthoDB" id="6615327at2759"/>
<keyword evidence="7" id="KW-0804">Transcription</keyword>
<dbReference type="Pfam" id="PF02892">
    <property type="entry name" value="zf-BED"/>
    <property type="match status" value="1"/>
</dbReference>
<keyword evidence="13" id="KW-1185">Reference proteome</keyword>
<dbReference type="InterPro" id="IPR008906">
    <property type="entry name" value="HATC_C_dom"/>
</dbReference>
<dbReference type="AlphaFoldDB" id="A0A8J2HKW3"/>
<evidence type="ECO:0000256" key="9">
    <source>
        <dbReference type="PROSITE-ProRule" id="PRU00027"/>
    </source>
</evidence>
<dbReference type="GO" id="GO:0046983">
    <property type="term" value="F:protein dimerization activity"/>
    <property type="evidence" value="ECO:0007669"/>
    <property type="project" value="InterPro"/>
</dbReference>
<organism evidence="12 13">
    <name type="scientific">Cotesia congregata</name>
    <name type="common">Parasitoid wasp</name>
    <name type="synonym">Apanteles congregatus</name>
    <dbReference type="NCBI Taxonomy" id="51543"/>
    <lineage>
        <taxon>Eukaryota</taxon>
        <taxon>Metazoa</taxon>
        <taxon>Ecdysozoa</taxon>
        <taxon>Arthropoda</taxon>
        <taxon>Hexapoda</taxon>
        <taxon>Insecta</taxon>
        <taxon>Pterygota</taxon>
        <taxon>Neoptera</taxon>
        <taxon>Endopterygota</taxon>
        <taxon>Hymenoptera</taxon>
        <taxon>Apocrita</taxon>
        <taxon>Ichneumonoidea</taxon>
        <taxon>Braconidae</taxon>
        <taxon>Microgastrinae</taxon>
        <taxon>Cotesia</taxon>
    </lineage>
</organism>
<dbReference type="SUPFAM" id="SSF140996">
    <property type="entry name" value="Hermes dimerisation domain"/>
    <property type="match status" value="1"/>
</dbReference>
<keyword evidence="2" id="KW-0479">Metal-binding</keyword>
<dbReference type="PANTHER" id="PTHR46481:SF10">
    <property type="entry name" value="ZINC FINGER BED DOMAIN-CONTAINING PROTEIN 39"/>
    <property type="match status" value="1"/>
</dbReference>
<name>A0A8J2HKW3_COTCN</name>
<dbReference type="InterPro" id="IPR012337">
    <property type="entry name" value="RNaseH-like_sf"/>
</dbReference>
<comment type="subcellular location">
    <subcellularLocation>
        <location evidence="1">Nucleus</location>
    </subcellularLocation>
</comment>
<sequence>MSSLWKHFIRLTSGYAKCKYCEVQYNVKKTTSSLRYHIQNKHADKLQAATSINECDSESQSEDEIELSSTTNKRRRLTTNNLDPKPGQSTENNDDYNPMSEAITISLVKMIAMDMLPLSFAEGPGIEQFLRTVCPEYTKPSGSVIRNRLQGIYDVVRNKLISSLNNFPHISITTDGWSSRANHSFVTITAHGIDDQWNLRSFTLDTLEMSESHTARNTYNHLKGLSSWNLYEKVIAVVHDNAPYMVAAIRDYWSNDSEIDVSVRCFCHSLQCVVEWALKNDVLSECLRKISAVVGHFKHSNKASTALTSAQKKYRLPNHRLISHCPSRWNSAFVMIERVIEQREAITCVLLDKEVTTPESMKKLLLSNDDWDYIIDVKKILEPFDVATRIMSSESQSTIAMVRPTVHLIIKKFLQPKDDDSGEIHLLKDILEEKLRNRFLKTTSVALCGLACYLDPRYKDLRDESQSYRQKVKDTLLEVISIENTHHEFQTSAKDQREKDLEYLFDPERGLSGDLERALSFENKTTIKKEIDKYDRELTIPKGDNPLLWWKSKQHKYPILATYARRYLGVPSSSTPSERVFSTARNIISTKRSCLLPENANLLIFLYQNREIIEETD</sequence>
<dbReference type="GO" id="GO:0009791">
    <property type="term" value="P:post-embryonic development"/>
    <property type="evidence" value="ECO:0007669"/>
    <property type="project" value="UniProtKB-ARBA"/>
</dbReference>
<evidence type="ECO:0000256" key="2">
    <source>
        <dbReference type="ARBA" id="ARBA00022723"/>
    </source>
</evidence>
<proteinExistence type="predicted"/>
<evidence type="ECO:0000256" key="4">
    <source>
        <dbReference type="ARBA" id="ARBA00022833"/>
    </source>
</evidence>
<dbReference type="EMBL" id="CAJNRD030001122">
    <property type="protein sequence ID" value="CAG5100681.1"/>
    <property type="molecule type" value="Genomic_DNA"/>
</dbReference>
<keyword evidence="4" id="KW-0862">Zinc</keyword>
<dbReference type="InterPro" id="IPR036236">
    <property type="entry name" value="Znf_C2H2_sf"/>
</dbReference>
<dbReference type="GO" id="GO:0005634">
    <property type="term" value="C:nucleus"/>
    <property type="evidence" value="ECO:0007669"/>
    <property type="project" value="UniProtKB-SubCell"/>
</dbReference>
<keyword evidence="3 9" id="KW-0863">Zinc-finger</keyword>
<evidence type="ECO:0000259" key="11">
    <source>
        <dbReference type="PROSITE" id="PS50808"/>
    </source>
</evidence>
<comment type="caution">
    <text evidence="12">The sequence shown here is derived from an EMBL/GenBank/DDBJ whole genome shotgun (WGS) entry which is preliminary data.</text>
</comment>
<dbReference type="SMART" id="SM00614">
    <property type="entry name" value="ZnF_BED"/>
    <property type="match status" value="1"/>
</dbReference>